<evidence type="ECO:0000313" key="3">
    <source>
        <dbReference type="Proteomes" id="UP000308652"/>
    </source>
</evidence>
<keyword evidence="1" id="KW-0812">Transmembrane</keyword>
<proteinExistence type="predicted"/>
<name>A0A5C3LT41_9AGAR</name>
<protein>
    <submittedName>
        <fullName evidence="2">Uncharacterized protein</fullName>
    </submittedName>
</protein>
<feature type="transmembrane region" description="Helical" evidence="1">
    <location>
        <begin position="101"/>
        <end position="127"/>
    </location>
</feature>
<accession>A0A5C3LT41</accession>
<dbReference type="EMBL" id="ML213615">
    <property type="protein sequence ID" value="TFK36314.1"/>
    <property type="molecule type" value="Genomic_DNA"/>
</dbReference>
<feature type="transmembrane region" description="Helical" evidence="1">
    <location>
        <begin position="66"/>
        <end position="89"/>
    </location>
</feature>
<feature type="transmembrane region" description="Helical" evidence="1">
    <location>
        <begin position="242"/>
        <end position="262"/>
    </location>
</feature>
<gene>
    <name evidence="2" type="ORF">BDQ12DRAFT_725346</name>
</gene>
<evidence type="ECO:0000313" key="2">
    <source>
        <dbReference type="EMBL" id="TFK36314.1"/>
    </source>
</evidence>
<sequence>MTVLSHFQLTTRDSTSSVTPTDQEGIIQMLNYVTTAGMVDVLLYGIHVTLFIICLKILYRNRKSNNFLIPVSIIIMFALTTADVGITFHASLSPIFGPSPLLYFVPLIPKFVIFVANNFIADVLLLYRCYVVWGRRREFLYLSIILLLIDIVFGLIGLIEKNSVFLLITSNDSNPVYTWVIVAINITITAVTAGRIYWVARTIEPTTGRKHVRVYKVAVAILIESGLVYSTSVAVFAVSSNLFQFLISGAFCFRLVAIMPTLMTVQVHLGRTVDVDGRGISTGANVQRHSGNQRPAVITNDMNASDIHFRPVSVDGTLQRSSIPGVLERESDSGGQEDIV</sequence>
<feature type="transmembrane region" description="Helical" evidence="1">
    <location>
        <begin position="212"/>
        <end position="236"/>
    </location>
</feature>
<keyword evidence="1" id="KW-1133">Transmembrane helix</keyword>
<feature type="transmembrane region" description="Helical" evidence="1">
    <location>
        <begin position="139"/>
        <end position="159"/>
    </location>
</feature>
<reference evidence="2 3" key="1">
    <citation type="journal article" date="2019" name="Nat. Ecol. Evol.">
        <title>Megaphylogeny resolves global patterns of mushroom evolution.</title>
        <authorList>
            <person name="Varga T."/>
            <person name="Krizsan K."/>
            <person name="Foldi C."/>
            <person name="Dima B."/>
            <person name="Sanchez-Garcia M."/>
            <person name="Sanchez-Ramirez S."/>
            <person name="Szollosi G.J."/>
            <person name="Szarkandi J.G."/>
            <person name="Papp V."/>
            <person name="Albert L."/>
            <person name="Andreopoulos W."/>
            <person name="Angelini C."/>
            <person name="Antonin V."/>
            <person name="Barry K.W."/>
            <person name="Bougher N.L."/>
            <person name="Buchanan P."/>
            <person name="Buyck B."/>
            <person name="Bense V."/>
            <person name="Catcheside P."/>
            <person name="Chovatia M."/>
            <person name="Cooper J."/>
            <person name="Damon W."/>
            <person name="Desjardin D."/>
            <person name="Finy P."/>
            <person name="Geml J."/>
            <person name="Haridas S."/>
            <person name="Hughes K."/>
            <person name="Justo A."/>
            <person name="Karasinski D."/>
            <person name="Kautmanova I."/>
            <person name="Kiss B."/>
            <person name="Kocsube S."/>
            <person name="Kotiranta H."/>
            <person name="LaButti K.M."/>
            <person name="Lechner B.E."/>
            <person name="Liimatainen K."/>
            <person name="Lipzen A."/>
            <person name="Lukacs Z."/>
            <person name="Mihaltcheva S."/>
            <person name="Morgado L.N."/>
            <person name="Niskanen T."/>
            <person name="Noordeloos M.E."/>
            <person name="Ohm R.A."/>
            <person name="Ortiz-Santana B."/>
            <person name="Ovrebo C."/>
            <person name="Racz N."/>
            <person name="Riley R."/>
            <person name="Savchenko A."/>
            <person name="Shiryaev A."/>
            <person name="Soop K."/>
            <person name="Spirin V."/>
            <person name="Szebenyi C."/>
            <person name="Tomsovsky M."/>
            <person name="Tulloss R.E."/>
            <person name="Uehling J."/>
            <person name="Grigoriev I.V."/>
            <person name="Vagvolgyi C."/>
            <person name="Papp T."/>
            <person name="Martin F.M."/>
            <person name="Miettinen O."/>
            <person name="Hibbett D.S."/>
            <person name="Nagy L.G."/>
        </authorList>
    </citation>
    <scope>NUCLEOTIDE SEQUENCE [LARGE SCALE GENOMIC DNA]</scope>
    <source>
        <strain evidence="2 3">CBS 166.37</strain>
    </source>
</reference>
<keyword evidence="3" id="KW-1185">Reference proteome</keyword>
<dbReference type="OrthoDB" id="3019750at2759"/>
<organism evidence="2 3">
    <name type="scientific">Crucibulum laeve</name>
    <dbReference type="NCBI Taxonomy" id="68775"/>
    <lineage>
        <taxon>Eukaryota</taxon>
        <taxon>Fungi</taxon>
        <taxon>Dikarya</taxon>
        <taxon>Basidiomycota</taxon>
        <taxon>Agaricomycotina</taxon>
        <taxon>Agaricomycetes</taxon>
        <taxon>Agaricomycetidae</taxon>
        <taxon>Agaricales</taxon>
        <taxon>Agaricineae</taxon>
        <taxon>Nidulariaceae</taxon>
        <taxon>Crucibulum</taxon>
    </lineage>
</organism>
<dbReference type="Proteomes" id="UP000308652">
    <property type="component" value="Unassembled WGS sequence"/>
</dbReference>
<feature type="transmembrane region" description="Helical" evidence="1">
    <location>
        <begin position="179"/>
        <end position="200"/>
    </location>
</feature>
<keyword evidence="1" id="KW-0472">Membrane</keyword>
<feature type="transmembrane region" description="Helical" evidence="1">
    <location>
        <begin position="41"/>
        <end position="59"/>
    </location>
</feature>
<evidence type="ECO:0000256" key="1">
    <source>
        <dbReference type="SAM" id="Phobius"/>
    </source>
</evidence>
<dbReference type="AlphaFoldDB" id="A0A5C3LT41"/>